<keyword evidence="3" id="KW-1185">Reference proteome</keyword>
<evidence type="ECO:0000313" key="3">
    <source>
        <dbReference type="Proteomes" id="UP000593575"/>
    </source>
</evidence>
<comment type="caution">
    <text evidence="2">The sequence shown here is derived from an EMBL/GenBank/DDBJ whole genome shotgun (WGS) entry which is preliminary data.</text>
</comment>
<name>A0A7J9JE69_9ROSI</name>
<protein>
    <submittedName>
        <fullName evidence="2">Uncharacterized protein</fullName>
    </submittedName>
</protein>
<reference evidence="2 3" key="1">
    <citation type="journal article" date="2019" name="Genome Biol. Evol.">
        <title>Insights into the evolution of the New World diploid cottons (Gossypium, subgenus Houzingenia) based on genome sequencing.</title>
        <authorList>
            <person name="Grover C.E."/>
            <person name="Arick M.A. 2nd"/>
            <person name="Thrash A."/>
            <person name="Conover J.L."/>
            <person name="Sanders W.S."/>
            <person name="Peterson D.G."/>
            <person name="Frelichowski J.E."/>
            <person name="Scheffler J.A."/>
            <person name="Scheffler B.E."/>
            <person name="Wendel J.F."/>
        </authorList>
    </citation>
    <scope>NUCLEOTIDE SEQUENCE [LARGE SCALE GENOMIC DNA]</scope>
    <source>
        <strain evidence="2">6</strain>
        <tissue evidence="2">Leaf</tissue>
    </source>
</reference>
<accession>A0A7J9JE69</accession>
<evidence type="ECO:0000256" key="1">
    <source>
        <dbReference type="SAM" id="Phobius"/>
    </source>
</evidence>
<sequence length="37" mass="4412">MYNLDRMKNRKLSYLSYVHLSALFPSMLSFSSRKTLL</sequence>
<keyword evidence="1" id="KW-0812">Transmembrane</keyword>
<dbReference type="AlphaFoldDB" id="A0A7J9JE69"/>
<dbReference type="Proteomes" id="UP000593575">
    <property type="component" value="Unassembled WGS sequence"/>
</dbReference>
<dbReference type="EMBL" id="JABFAE010000007">
    <property type="protein sequence ID" value="MBA0832716.1"/>
    <property type="molecule type" value="Genomic_DNA"/>
</dbReference>
<evidence type="ECO:0000313" key="2">
    <source>
        <dbReference type="EMBL" id="MBA0832716.1"/>
    </source>
</evidence>
<feature type="non-terminal residue" evidence="2">
    <location>
        <position position="37"/>
    </location>
</feature>
<feature type="transmembrane region" description="Helical" evidence="1">
    <location>
        <begin position="12"/>
        <end position="31"/>
    </location>
</feature>
<keyword evidence="1" id="KW-0472">Membrane</keyword>
<gene>
    <name evidence="2" type="ORF">Goarm_017086</name>
</gene>
<proteinExistence type="predicted"/>
<keyword evidence="1" id="KW-1133">Transmembrane helix</keyword>
<organism evidence="2 3">
    <name type="scientific">Gossypium armourianum</name>
    <dbReference type="NCBI Taxonomy" id="34283"/>
    <lineage>
        <taxon>Eukaryota</taxon>
        <taxon>Viridiplantae</taxon>
        <taxon>Streptophyta</taxon>
        <taxon>Embryophyta</taxon>
        <taxon>Tracheophyta</taxon>
        <taxon>Spermatophyta</taxon>
        <taxon>Magnoliopsida</taxon>
        <taxon>eudicotyledons</taxon>
        <taxon>Gunneridae</taxon>
        <taxon>Pentapetalae</taxon>
        <taxon>rosids</taxon>
        <taxon>malvids</taxon>
        <taxon>Malvales</taxon>
        <taxon>Malvaceae</taxon>
        <taxon>Malvoideae</taxon>
        <taxon>Gossypium</taxon>
    </lineage>
</organism>